<organism evidence="2 3">
    <name type="scientific">Agrilus planipennis</name>
    <name type="common">Emerald ash borer</name>
    <name type="synonym">Agrilus marcopoli</name>
    <dbReference type="NCBI Taxonomy" id="224129"/>
    <lineage>
        <taxon>Eukaryota</taxon>
        <taxon>Metazoa</taxon>
        <taxon>Ecdysozoa</taxon>
        <taxon>Arthropoda</taxon>
        <taxon>Hexapoda</taxon>
        <taxon>Insecta</taxon>
        <taxon>Pterygota</taxon>
        <taxon>Neoptera</taxon>
        <taxon>Endopterygota</taxon>
        <taxon>Coleoptera</taxon>
        <taxon>Polyphaga</taxon>
        <taxon>Elateriformia</taxon>
        <taxon>Buprestoidea</taxon>
        <taxon>Buprestidae</taxon>
        <taxon>Agrilinae</taxon>
        <taxon>Agrilus</taxon>
    </lineage>
</organism>
<evidence type="ECO:0000313" key="3">
    <source>
        <dbReference type="RefSeq" id="XP_025835867.1"/>
    </source>
</evidence>
<dbReference type="GeneID" id="108737391"/>
<dbReference type="InParanoid" id="A0A7F5RIN6"/>
<proteinExistence type="predicted"/>
<sequence length="204" mass="22884">MGKFSINNVLEATSQQLRPFKHTNGNNHQQSRRLHTRKLHGDLDHYRAKRTKGVDQFSDCDNTAFTLLAVGCSSPDTMEFHPPCFSPDVTSSYSCHGRWEENGTNYLIASPTTSRSSHGALKYCFIYKEYGPDTVLFSTSSGNCDRNLRPGITGELVLNASWSGKCVEVNRSHRLQSSFVTTTLLPICFIFLSVTAQIQKVLER</sequence>
<dbReference type="GO" id="GO:0061909">
    <property type="term" value="P:autophagosome-lysosome fusion"/>
    <property type="evidence" value="ECO:0007669"/>
    <property type="project" value="TreeGrafter"/>
</dbReference>
<gene>
    <name evidence="3" type="primary">LOC108737391</name>
</gene>
<evidence type="ECO:0000313" key="2">
    <source>
        <dbReference type="Proteomes" id="UP000192223"/>
    </source>
</evidence>
<dbReference type="RefSeq" id="XP_025835867.1">
    <property type="nucleotide sequence ID" value="XM_025980082.1"/>
</dbReference>
<dbReference type="OrthoDB" id="9979716at2759"/>
<dbReference type="KEGG" id="apln:108737391"/>
<dbReference type="Pfam" id="PF23073">
    <property type="entry name" value="DUF7045"/>
    <property type="match status" value="1"/>
</dbReference>
<dbReference type="Proteomes" id="UP000192223">
    <property type="component" value="Unplaced"/>
</dbReference>
<evidence type="ECO:0000259" key="1">
    <source>
        <dbReference type="Pfam" id="PF23073"/>
    </source>
</evidence>
<dbReference type="InterPro" id="IPR055473">
    <property type="entry name" value="DUF7045"/>
</dbReference>
<dbReference type="PANTHER" id="PTHR22255:SF9">
    <property type="entry name" value="LP06548P"/>
    <property type="match status" value="1"/>
</dbReference>
<dbReference type="PANTHER" id="PTHR22255">
    <property type="entry name" value="LP06548P"/>
    <property type="match status" value="1"/>
</dbReference>
<accession>A0A7F5RIN6</accession>
<name>A0A7F5RIN6_AGRPL</name>
<protein>
    <submittedName>
        <fullName evidence="3">Uncharacterized protein LOC108737391</fullName>
    </submittedName>
</protein>
<keyword evidence="2" id="KW-1185">Reference proteome</keyword>
<dbReference type="AlphaFoldDB" id="A0A7F5RIN6"/>
<feature type="domain" description="DUF7045" evidence="1">
    <location>
        <begin position="68"/>
        <end position="149"/>
    </location>
</feature>
<reference evidence="3" key="1">
    <citation type="submission" date="2025-08" db="UniProtKB">
        <authorList>
            <consortium name="RefSeq"/>
        </authorList>
    </citation>
    <scope>IDENTIFICATION</scope>
    <source>
        <tissue evidence="3">Entire body</tissue>
    </source>
</reference>